<keyword evidence="2" id="KW-1185">Reference proteome</keyword>
<comment type="caution">
    <text evidence="1">The sequence shown here is derived from an EMBL/GenBank/DDBJ whole genome shotgun (WGS) entry which is preliminary data.</text>
</comment>
<reference evidence="2" key="2">
    <citation type="submission" date="2023-07" db="EMBL/GenBank/DDBJ databases">
        <title>Genome-based characterization of strain KMM 296 and proposal for reclassification of Cobetia litoralis and Cobetia pacifica, and emended description of the species Cobetia amphilecti and Cobetia marina.</title>
        <authorList>
            <person name="Balabanova L."/>
            <person name="Nedashkovskaya O."/>
        </authorList>
    </citation>
    <scope>NUCLEOTIDE SEQUENCE [LARGE SCALE GENOMIC DNA]</scope>
    <source>
        <strain evidence="2">NRIC 0815</strain>
    </source>
</reference>
<name>A0ABT6UTL9_9GAMM</name>
<protein>
    <submittedName>
        <fullName evidence="1">Uncharacterized protein</fullName>
    </submittedName>
</protein>
<sequence length="72" mass="8023">MSKQIEIQMGALAPSITQQLADQGVDIAPSRSEAWDNQADAITRLMFADILTPSQVEKARQRLMKHIGEMLK</sequence>
<evidence type="ECO:0000313" key="2">
    <source>
        <dbReference type="Proteomes" id="UP001229025"/>
    </source>
</evidence>
<dbReference type="RefSeq" id="WP_284727601.1">
    <property type="nucleotide sequence ID" value="NZ_JASCSA010000025.1"/>
</dbReference>
<dbReference type="Proteomes" id="UP001229025">
    <property type="component" value="Unassembled WGS sequence"/>
</dbReference>
<dbReference type="EMBL" id="JASCSA010000025">
    <property type="protein sequence ID" value="MDI5886060.1"/>
    <property type="molecule type" value="Genomic_DNA"/>
</dbReference>
<accession>A0ABT6UTL9</accession>
<organism evidence="1 2">
    <name type="scientific">Cobetia amphilecti</name>
    <dbReference type="NCBI Taxonomy" id="1055104"/>
    <lineage>
        <taxon>Bacteria</taxon>
        <taxon>Pseudomonadati</taxon>
        <taxon>Pseudomonadota</taxon>
        <taxon>Gammaproteobacteria</taxon>
        <taxon>Oceanospirillales</taxon>
        <taxon>Halomonadaceae</taxon>
        <taxon>Cobetia</taxon>
    </lineage>
</organism>
<proteinExistence type="predicted"/>
<evidence type="ECO:0000313" key="1">
    <source>
        <dbReference type="EMBL" id="MDI5886060.1"/>
    </source>
</evidence>
<gene>
    <name evidence="1" type="ORF">QLT01_17085</name>
</gene>
<reference evidence="1 2" key="1">
    <citation type="submission" date="2023-04" db="EMBL/GenBank/DDBJ databases">
        <authorList>
            <person name="Otstavnykh N."/>
            <person name="Seitkalieva A."/>
            <person name="Bystritskaya E."/>
        </authorList>
    </citation>
    <scope>NUCLEOTIDE SEQUENCE [LARGE SCALE GENOMIC DNA]</scope>
    <source>
        <strain evidence="1 2">NRIC 0815</strain>
    </source>
</reference>